<dbReference type="Pfam" id="PF03720">
    <property type="entry name" value="UDPG_MGDP_dh_C"/>
    <property type="match status" value="1"/>
</dbReference>
<dbReference type="InterPro" id="IPR036220">
    <property type="entry name" value="UDP-Glc/GDP-Man_DH_C_sf"/>
</dbReference>
<dbReference type="PANTHER" id="PTHR43491:SF2">
    <property type="entry name" value="UDP-N-ACETYL-D-MANNOSAMINE DEHYDROGENASE"/>
    <property type="match status" value="1"/>
</dbReference>
<dbReference type="InterPro" id="IPR028359">
    <property type="entry name" value="UDP_ManNAc/GlcNAc_DH"/>
</dbReference>
<feature type="domain" description="UDP-glucose/GDP-mannose dehydrogenase C-terminal" evidence="2">
    <location>
        <begin position="183"/>
        <end position="230"/>
    </location>
</feature>
<dbReference type="EMBL" id="JACHCE010000001">
    <property type="protein sequence ID" value="MBB5634845.1"/>
    <property type="molecule type" value="Genomic_DNA"/>
</dbReference>
<dbReference type="Pfam" id="PF00984">
    <property type="entry name" value="UDPG_MGDP_dh"/>
    <property type="match status" value="1"/>
</dbReference>
<evidence type="ECO:0000259" key="2">
    <source>
        <dbReference type="SMART" id="SM00984"/>
    </source>
</evidence>
<proteinExistence type="inferred from homology"/>
<dbReference type="Proteomes" id="UP000537204">
    <property type="component" value="Unassembled WGS sequence"/>
</dbReference>
<accession>A0A7W8ZJ85</accession>
<organism evidence="3 4">
    <name type="scientific">Pedobacter cryoconitis</name>
    <dbReference type="NCBI Taxonomy" id="188932"/>
    <lineage>
        <taxon>Bacteria</taxon>
        <taxon>Pseudomonadati</taxon>
        <taxon>Bacteroidota</taxon>
        <taxon>Sphingobacteriia</taxon>
        <taxon>Sphingobacteriales</taxon>
        <taxon>Sphingobacteriaceae</taxon>
        <taxon>Pedobacter</taxon>
    </lineage>
</organism>
<name>A0A7W8ZJ85_9SPHI</name>
<dbReference type="SUPFAM" id="SSF48179">
    <property type="entry name" value="6-phosphogluconate dehydrogenase C-terminal domain-like"/>
    <property type="match status" value="1"/>
</dbReference>
<dbReference type="InterPro" id="IPR014027">
    <property type="entry name" value="UDP-Glc/GDP-Man_DH_C"/>
</dbReference>
<dbReference type="GO" id="GO:0000271">
    <property type="term" value="P:polysaccharide biosynthetic process"/>
    <property type="evidence" value="ECO:0007669"/>
    <property type="project" value="InterPro"/>
</dbReference>
<dbReference type="SUPFAM" id="SSF52413">
    <property type="entry name" value="UDP-glucose/GDP-mannose dehydrogenase C-terminal domain"/>
    <property type="match status" value="1"/>
</dbReference>
<dbReference type="PANTHER" id="PTHR43491">
    <property type="entry name" value="UDP-N-ACETYL-D-MANNOSAMINE DEHYDROGENASE"/>
    <property type="match status" value="1"/>
</dbReference>
<dbReference type="PIRSF" id="PIRSF500136">
    <property type="entry name" value="UDP_ManNAc_DH"/>
    <property type="match status" value="1"/>
</dbReference>
<dbReference type="GO" id="GO:0051287">
    <property type="term" value="F:NAD binding"/>
    <property type="evidence" value="ECO:0007669"/>
    <property type="project" value="InterPro"/>
</dbReference>
<dbReference type="InterPro" id="IPR008927">
    <property type="entry name" value="6-PGluconate_DH-like_C_sf"/>
</dbReference>
<dbReference type="GO" id="GO:0016628">
    <property type="term" value="F:oxidoreductase activity, acting on the CH-CH group of donors, NAD or NADP as acceptor"/>
    <property type="evidence" value="ECO:0007669"/>
    <property type="project" value="InterPro"/>
</dbReference>
<dbReference type="SMART" id="SM00984">
    <property type="entry name" value="UDPG_MGDP_dh_C"/>
    <property type="match status" value="1"/>
</dbReference>
<sequence length="231" mass="25980">MEVKSNLSFSNQVSDLQQARIYIITVPTPIDKFNHPDLCALYKASETVGKFLKQGDIVIYESTVYPGVAEAAKVIENAQRDINIAFVNELAKIFNLIGLNTLDILEAAGTNWNFLNFKPGLVGGHCIGVDPYYLAQKAQEAGYRPEIILAGRRLNDGMGQYIADEVIKLMVRKKIQVTGSEVLILGFTFKKNCPDVRNTRVIDIVTRLKEYHVNVCILDPWADPEHVYQEY</sequence>
<dbReference type="AlphaFoldDB" id="A0A7W8ZJ85"/>
<dbReference type="InterPro" id="IPR014026">
    <property type="entry name" value="UDP-Glc/GDP-Man_DH_dimer"/>
</dbReference>
<dbReference type="SUPFAM" id="SSF51735">
    <property type="entry name" value="NAD(P)-binding Rossmann-fold domains"/>
    <property type="match status" value="1"/>
</dbReference>
<protein>
    <submittedName>
        <fullName evidence="3">Nucleotide sugar dehydrogenase</fullName>
    </submittedName>
</protein>
<comment type="similarity">
    <text evidence="1">Belongs to the UDP-glucose/GDP-mannose dehydrogenase family.</text>
</comment>
<evidence type="ECO:0000313" key="3">
    <source>
        <dbReference type="EMBL" id="MBB5634845.1"/>
    </source>
</evidence>
<reference evidence="3 4" key="1">
    <citation type="submission" date="2020-08" db="EMBL/GenBank/DDBJ databases">
        <title>Genomic Encyclopedia of Type Strains, Phase IV (KMG-V): Genome sequencing to study the core and pangenomes of soil and plant-associated prokaryotes.</title>
        <authorList>
            <person name="Whitman W."/>
        </authorList>
    </citation>
    <scope>NUCLEOTIDE SEQUENCE [LARGE SCALE GENOMIC DNA]</scope>
    <source>
        <strain evidence="3 4">S3M1</strain>
    </source>
</reference>
<evidence type="ECO:0000313" key="4">
    <source>
        <dbReference type="Proteomes" id="UP000537204"/>
    </source>
</evidence>
<comment type="caution">
    <text evidence="3">The sequence shown here is derived from an EMBL/GenBank/DDBJ whole genome shotgun (WGS) entry which is preliminary data.</text>
</comment>
<dbReference type="Gene3D" id="3.40.50.720">
    <property type="entry name" value="NAD(P)-binding Rossmann-like Domain"/>
    <property type="match status" value="2"/>
</dbReference>
<dbReference type="InterPro" id="IPR036291">
    <property type="entry name" value="NAD(P)-bd_dom_sf"/>
</dbReference>
<dbReference type="InterPro" id="IPR017476">
    <property type="entry name" value="UDP-Glc/GDP-Man"/>
</dbReference>
<evidence type="ECO:0000256" key="1">
    <source>
        <dbReference type="ARBA" id="ARBA00006601"/>
    </source>
</evidence>
<dbReference type="PIRSF" id="PIRSF000124">
    <property type="entry name" value="UDPglc_GDPman_dh"/>
    <property type="match status" value="1"/>
</dbReference>
<gene>
    <name evidence="3" type="ORF">HDE68_000730</name>
</gene>
<dbReference type="GO" id="GO:0016616">
    <property type="term" value="F:oxidoreductase activity, acting on the CH-OH group of donors, NAD or NADP as acceptor"/>
    <property type="evidence" value="ECO:0007669"/>
    <property type="project" value="InterPro"/>
</dbReference>